<organism evidence="2 4">
    <name type="scientific">Haloferax gibbonsii</name>
    <dbReference type="NCBI Taxonomy" id="35746"/>
    <lineage>
        <taxon>Archaea</taxon>
        <taxon>Methanobacteriati</taxon>
        <taxon>Methanobacteriota</taxon>
        <taxon>Stenosarchaea group</taxon>
        <taxon>Halobacteria</taxon>
        <taxon>Halobacteriales</taxon>
        <taxon>Haloferacaceae</taxon>
        <taxon>Haloferax</taxon>
    </lineage>
</organism>
<dbReference type="PANTHER" id="PTHR11082:SF36">
    <property type="entry name" value="DUS-LIKE FMN-BINDING DOMAIN-CONTAINING PROTEIN"/>
    <property type="match status" value="1"/>
</dbReference>
<reference evidence="3" key="3">
    <citation type="journal article" date="2021" name="Front. Microbiol.">
        <title>Cellular and Genomic Properties of Haloferax gibbonsii LR2-5, the Host of Euryarchaeal Virus HFTV1.</title>
        <authorList>
            <person name="Tittes C."/>
            <person name="Schwarzer S."/>
            <person name="Pfeiffer F."/>
            <person name="Dyall-Smith M."/>
            <person name="Rodriguez-Franco M."/>
            <person name="Oksanen H.M."/>
            <person name="Quax T.E.F."/>
        </authorList>
    </citation>
    <scope>NUCLEOTIDE SEQUENCE</scope>
    <source>
        <strain evidence="3">LR2-5</strain>
    </source>
</reference>
<name>A0A0K1IVA5_HALGI</name>
<dbReference type="EMBL" id="CP011947">
    <property type="protein sequence ID" value="AKU08492.1"/>
    <property type="molecule type" value="Genomic_DNA"/>
</dbReference>
<reference evidence="4" key="1">
    <citation type="journal article" date="2015" name="J. Biotechnol.">
        <title>Complete genome sequence of Haloferax gibbonsii strain ARA6, a potential producer of polyhydroxyalkanoates and halocins isolated from Araruama, Rio de Janeiro, Brasil.</title>
        <authorList>
            <person name="Pinto L.H."/>
            <person name="D'Alincourt Carvalho-Assef A.P."/>
            <person name="Vieira R.P."/>
            <person name="Clementino M.M."/>
            <person name="Albano R.M."/>
        </authorList>
    </citation>
    <scope>NUCLEOTIDE SEQUENCE [LARGE SCALE GENOMIC DNA]</scope>
    <source>
        <strain evidence="4">ARA6</strain>
    </source>
</reference>
<dbReference type="RefSeq" id="WP_050459638.1">
    <property type="nucleotide sequence ID" value="NZ_CP011947.1"/>
</dbReference>
<protein>
    <submittedName>
        <fullName evidence="2">Dihydropyrimidine dehydrogenase</fullName>
        <ecNumber evidence="3">1.3.1.2</ecNumber>
    </submittedName>
</protein>
<dbReference type="InterPro" id="IPR013785">
    <property type="entry name" value="Aldolase_TIM"/>
</dbReference>
<evidence type="ECO:0000259" key="1">
    <source>
        <dbReference type="Pfam" id="PF01207"/>
    </source>
</evidence>
<gene>
    <name evidence="3" type="primary">dpd</name>
    <name evidence="2" type="ORF">ABY42_12385</name>
    <name evidence="3" type="ORF">HfgLR_11075</name>
</gene>
<dbReference type="PATRIC" id="fig|35746.4.peg.2684"/>
<evidence type="ECO:0000313" key="4">
    <source>
        <dbReference type="Proteomes" id="UP000066124"/>
    </source>
</evidence>
<dbReference type="Proteomes" id="UP000066124">
    <property type="component" value="Chromosome"/>
</dbReference>
<dbReference type="GO" id="GO:0016491">
    <property type="term" value="F:oxidoreductase activity"/>
    <property type="evidence" value="ECO:0007669"/>
    <property type="project" value="UniProtKB-KW"/>
</dbReference>
<dbReference type="SUPFAM" id="SSF51395">
    <property type="entry name" value="FMN-linked oxidoreductases"/>
    <property type="match status" value="1"/>
</dbReference>
<accession>A0A0K1IVA5</accession>
<sequence length="263" mass="26995">MFDPRVAVASLSGESDAAWADAAAPHVGAAFLGGVALDDASQAAARELVARGRSEFLADDPVAFVSDQLASLAGFDGEDRFVAVNVRATSPAPIREVAAVCADRGAGVEINAHCRQDELRAVGCGETLLRDTDRLASYVAAAAESGAPVGAKVRAEIDDVDLPSLAVALADAGADWLHVDAMDSEAAIADVAAAAPELFLVANNGVRDRETATEYLDYGADAVSVGRPSDNPAVLRRVRTAVDDWFGGREDAADSGDESGVSA</sequence>
<dbReference type="Pfam" id="PF01207">
    <property type="entry name" value="Dus"/>
    <property type="match status" value="1"/>
</dbReference>
<evidence type="ECO:0000313" key="2">
    <source>
        <dbReference type="EMBL" id="AKU08492.1"/>
    </source>
</evidence>
<dbReference type="Proteomes" id="UP000663064">
    <property type="component" value="Chromosome"/>
</dbReference>
<feature type="domain" description="DUS-like FMN-binding" evidence="1">
    <location>
        <begin position="78"/>
        <end position="242"/>
    </location>
</feature>
<dbReference type="Gene3D" id="3.20.20.70">
    <property type="entry name" value="Aldolase class I"/>
    <property type="match status" value="1"/>
</dbReference>
<keyword evidence="3" id="KW-0560">Oxidoreductase</keyword>
<dbReference type="EC" id="1.3.1.2" evidence="3"/>
<proteinExistence type="predicted"/>
<dbReference type="EMBL" id="CP063205">
    <property type="protein sequence ID" value="QOS12353.1"/>
    <property type="molecule type" value="Genomic_DNA"/>
</dbReference>
<dbReference type="AlphaFoldDB" id="A0A0K1IVA5"/>
<reference evidence="2" key="2">
    <citation type="submission" date="2015-06" db="EMBL/GenBank/DDBJ databases">
        <authorList>
            <person name="Hoefler B.C."/>
            <person name="Straight P.D."/>
        </authorList>
    </citation>
    <scope>NUCLEOTIDE SEQUENCE [LARGE SCALE GENOMIC DNA]</scope>
    <source>
        <strain evidence="2">ARA6</strain>
    </source>
</reference>
<dbReference type="PANTHER" id="PTHR11082">
    <property type="entry name" value="TRNA-DIHYDROURIDINE SYNTHASE"/>
    <property type="match status" value="1"/>
</dbReference>
<dbReference type="InterPro" id="IPR035587">
    <property type="entry name" value="DUS-like_FMN-bd"/>
</dbReference>
<evidence type="ECO:0000313" key="3">
    <source>
        <dbReference type="EMBL" id="QOS12353.1"/>
    </source>
</evidence>
<dbReference type="GeneID" id="59459882"/>
<dbReference type="KEGG" id="hgi:ABY42_12385"/>